<evidence type="ECO:0000313" key="4">
    <source>
        <dbReference type="Proteomes" id="UP000652013"/>
    </source>
</evidence>
<comment type="caution">
    <text evidence="3">The sequence shown here is derived from an EMBL/GenBank/DDBJ whole genome shotgun (WGS) entry which is preliminary data.</text>
</comment>
<feature type="transmembrane region" description="Helical" evidence="2">
    <location>
        <begin position="90"/>
        <end position="110"/>
    </location>
</feature>
<name>A0A8J3Y459_9ACTN</name>
<dbReference type="AlphaFoldDB" id="A0A8J3Y459"/>
<keyword evidence="2" id="KW-0812">Transmembrane</keyword>
<evidence type="ECO:0000256" key="1">
    <source>
        <dbReference type="SAM" id="MobiDB-lite"/>
    </source>
</evidence>
<evidence type="ECO:0000256" key="2">
    <source>
        <dbReference type="SAM" id="Phobius"/>
    </source>
</evidence>
<protein>
    <submittedName>
        <fullName evidence="3">Uncharacterized protein</fullName>
    </submittedName>
</protein>
<feature type="region of interest" description="Disordered" evidence="1">
    <location>
        <begin position="144"/>
        <end position="168"/>
    </location>
</feature>
<proteinExistence type="predicted"/>
<gene>
    <name evidence="3" type="ORF">Sya03_07630</name>
</gene>
<dbReference type="Proteomes" id="UP000652013">
    <property type="component" value="Unassembled WGS sequence"/>
</dbReference>
<evidence type="ECO:0000313" key="3">
    <source>
        <dbReference type="EMBL" id="GIJ01411.1"/>
    </source>
</evidence>
<dbReference type="EMBL" id="BOOY01000004">
    <property type="protein sequence ID" value="GIJ01411.1"/>
    <property type="molecule type" value="Genomic_DNA"/>
</dbReference>
<keyword evidence="4" id="KW-1185">Reference proteome</keyword>
<sequence>MDASRVFRPRTPGGTYRPVMPESVPRGLTARCIAAAGVFIAAVLPGWLLAEQVESWTAQPVLGWLCSSGWTAAAVAVLAPRVSYRRRDAVLGAVPVLGWYLVCVLAWRAALLPLRDWEPRPDELWRARWLPGEEHLGLWRADSRRTPPRRAAPRRTERRTERRPLQRR</sequence>
<accession>A0A8J3Y459</accession>
<organism evidence="3 4">
    <name type="scientific">Spirilliplanes yamanashiensis</name>
    <dbReference type="NCBI Taxonomy" id="42233"/>
    <lineage>
        <taxon>Bacteria</taxon>
        <taxon>Bacillati</taxon>
        <taxon>Actinomycetota</taxon>
        <taxon>Actinomycetes</taxon>
        <taxon>Micromonosporales</taxon>
        <taxon>Micromonosporaceae</taxon>
        <taxon>Spirilliplanes</taxon>
    </lineage>
</organism>
<keyword evidence="2" id="KW-0472">Membrane</keyword>
<reference evidence="3" key="1">
    <citation type="submission" date="2021-01" db="EMBL/GenBank/DDBJ databases">
        <title>Whole genome shotgun sequence of Spirilliplanes yamanashiensis NBRC 15828.</title>
        <authorList>
            <person name="Komaki H."/>
            <person name="Tamura T."/>
        </authorList>
    </citation>
    <scope>NUCLEOTIDE SEQUENCE</scope>
    <source>
        <strain evidence="3">NBRC 15828</strain>
    </source>
</reference>
<keyword evidence="2" id="KW-1133">Transmembrane helix</keyword>
<feature type="transmembrane region" description="Helical" evidence="2">
    <location>
        <begin position="61"/>
        <end position="78"/>
    </location>
</feature>
<feature type="compositionally biased region" description="Basic and acidic residues" evidence="1">
    <location>
        <begin position="154"/>
        <end position="168"/>
    </location>
</feature>
<feature type="transmembrane region" description="Helical" evidence="2">
    <location>
        <begin position="28"/>
        <end position="49"/>
    </location>
</feature>